<dbReference type="GeneID" id="103517125"/>
<dbReference type="Gene3D" id="3.90.70.10">
    <property type="entry name" value="Cysteine proteinases"/>
    <property type="match status" value="1"/>
</dbReference>
<evidence type="ECO:0000313" key="8">
    <source>
        <dbReference type="RefSeq" id="XP_008480368.1"/>
    </source>
</evidence>
<accession>A0A1S3DF42</accession>
<dbReference type="InterPro" id="IPR038765">
    <property type="entry name" value="Papain-like_cys_pep_sf"/>
</dbReference>
<feature type="chain" id="PRO_5018588771" evidence="5">
    <location>
        <begin position="18"/>
        <end position="348"/>
    </location>
</feature>
<evidence type="ECO:0000256" key="5">
    <source>
        <dbReference type="SAM" id="SignalP"/>
    </source>
</evidence>
<dbReference type="Proteomes" id="UP000079169">
    <property type="component" value="Unplaced"/>
</dbReference>
<dbReference type="InterPro" id="IPR000668">
    <property type="entry name" value="Peptidase_C1A_C"/>
</dbReference>
<dbReference type="PaxDb" id="121845-A0A1S3DF42"/>
<dbReference type="Pfam" id="PF00112">
    <property type="entry name" value="Peptidase_C1"/>
    <property type="match status" value="1"/>
</dbReference>
<gene>
    <name evidence="8" type="primary">LOC103517125</name>
</gene>
<dbReference type="STRING" id="121845.A0A1S3DF42"/>
<feature type="domain" description="Peptidase C1A papain C-terminal" evidence="6">
    <location>
        <begin position="133"/>
        <end position="346"/>
    </location>
</feature>
<evidence type="ECO:0000256" key="1">
    <source>
        <dbReference type="ARBA" id="ARBA00008455"/>
    </source>
</evidence>
<keyword evidence="5" id="KW-0732">Signal</keyword>
<dbReference type="InterPro" id="IPR039417">
    <property type="entry name" value="Peptidase_C1A_papain-like"/>
</dbReference>
<protein>
    <submittedName>
        <fullName evidence="8">Cathepsin L1-like</fullName>
    </submittedName>
</protein>
<dbReference type="GO" id="GO:0008234">
    <property type="term" value="F:cysteine-type peptidase activity"/>
    <property type="evidence" value="ECO:0007669"/>
    <property type="project" value="UniProtKB-KW"/>
</dbReference>
<dbReference type="PANTHER" id="PTHR12411">
    <property type="entry name" value="CYSTEINE PROTEASE FAMILY C1-RELATED"/>
    <property type="match status" value="1"/>
</dbReference>
<dbReference type="AlphaFoldDB" id="A0A1S3DF42"/>
<reference evidence="8" key="1">
    <citation type="submission" date="2025-08" db="UniProtKB">
        <authorList>
            <consortium name="RefSeq"/>
        </authorList>
    </citation>
    <scope>IDENTIFICATION</scope>
</reference>
<evidence type="ECO:0000256" key="2">
    <source>
        <dbReference type="ARBA" id="ARBA00022670"/>
    </source>
</evidence>
<keyword evidence="4" id="KW-0788">Thiol protease</keyword>
<evidence type="ECO:0000256" key="3">
    <source>
        <dbReference type="ARBA" id="ARBA00022801"/>
    </source>
</evidence>
<name>A0A1S3DF42_DIACI</name>
<evidence type="ECO:0000259" key="6">
    <source>
        <dbReference type="SMART" id="SM00645"/>
    </source>
</evidence>
<dbReference type="CDD" id="cd02248">
    <property type="entry name" value="Peptidase_C1A"/>
    <property type="match status" value="1"/>
</dbReference>
<dbReference type="PROSITE" id="PS00139">
    <property type="entry name" value="THIOL_PROTEASE_CYS"/>
    <property type="match status" value="1"/>
</dbReference>
<keyword evidence="7" id="KW-1185">Reference proteome</keyword>
<dbReference type="InterPro" id="IPR000169">
    <property type="entry name" value="Pept_cys_AS"/>
</dbReference>
<dbReference type="SMART" id="SM00645">
    <property type="entry name" value="Pept_C1"/>
    <property type="match status" value="1"/>
</dbReference>
<evidence type="ECO:0000256" key="4">
    <source>
        <dbReference type="ARBA" id="ARBA00022807"/>
    </source>
</evidence>
<dbReference type="PRINTS" id="PR00705">
    <property type="entry name" value="PAPAIN"/>
</dbReference>
<dbReference type="SUPFAM" id="SSF54001">
    <property type="entry name" value="Cysteine proteinases"/>
    <property type="match status" value="1"/>
</dbReference>
<dbReference type="RefSeq" id="XP_008480368.1">
    <property type="nucleotide sequence ID" value="XM_008482146.3"/>
</dbReference>
<sequence length="348" mass="39589">MLIQTVLFTFGVSVCLCTGDNRVNEVVTKVNALVSKGDLAYDSIKQVDAFKTYIVKWNRTYTDDNEIKTRFEYFKQDGKETDEYYGTSGSSDRSPQEILQRTGLRLTGKEKERLEADRERVKKFLNERKKGPLPKSLDWRQSKVKVLNPVESQGRCGSCWAFATTAILESQVALLKKTLYPLSKSQLVECDHGNLNCNGGNIDVAFEYVKQYGLESQADYPYRNKENITFRCTYEKEKAKVFVQDTWVTSGVDHMMHLLQSGPIGVYLNHRLIESYDGNPIRRNDWACNPHKLDHAVAIVGYGEKNGILTWIVRNSWGDIGPDHGYFQIERGANACGIESYAYLASVK</sequence>
<dbReference type="KEGG" id="dci:103517125"/>
<proteinExistence type="inferred from homology"/>
<keyword evidence="2" id="KW-0645">Protease</keyword>
<comment type="similarity">
    <text evidence="1">Belongs to the peptidase C1 family.</text>
</comment>
<dbReference type="GO" id="GO:0006508">
    <property type="term" value="P:proteolysis"/>
    <property type="evidence" value="ECO:0007669"/>
    <property type="project" value="UniProtKB-KW"/>
</dbReference>
<keyword evidence="3" id="KW-0378">Hydrolase</keyword>
<dbReference type="InterPro" id="IPR025660">
    <property type="entry name" value="Pept_his_AS"/>
</dbReference>
<dbReference type="OMA" id="VGASENC"/>
<feature type="signal peptide" evidence="5">
    <location>
        <begin position="1"/>
        <end position="17"/>
    </location>
</feature>
<evidence type="ECO:0000313" key="7">
    <source>
        <dbReference type="Proteomes" id="UP000079169"/>
    </source>
</evidence>
<dbReference type="PROSITE" id="PS00639">
    <property type="entry name" value="THIOL_PROTEASE_HIS"/>
    <property type="match status" value="1"/>
</dbReference>
<organism evidence="7 8">
    <name type="scientific">Diaphorina citri</name>
    <name type="common">Asian citrus psyllid</name>
    <dbReference type="NCBI Taxonomy" id="121845"/>
    <lineage>
        <taxon>Eukaryota</taxon>
        <taxon>Metazoa</taxon>
        <taxon>Ecdysozoa</taxon>
        <taxon>Arthropoda</taxon>
        <taxon>Hexapoda</taxon>
        <taxon>Insecta</taxon>
        <taxon>Pterygota</taxon>
        <taxon>Neoptera</taxon>
        <taxon>Paraneoptera</taxon>
        <taxon>Hemiptera</taxon>
        <taxon>Sternorrhyncha</taxon>
        <taxon>Psylloidea</taxon>
        <taxon>Psyllidae</taxon>
        <taxon>Diaphorininae</taxon>
        <taxon>Diaphorina</taxon>
    </lineage>
</organism>
<dbReference type="InterPro" id="IPR013128">
    <property type="entry name" value="Peptidase_C1A"/>
</dbReference>